<dbReference type="CDD" id="cd07185">
    <property type="entry name" value="OmpA_C-like"/>
    <property type="match status" value="1"/>
</dbReference>
<proteinExistence type="predicted"/>
<dbReference type="PROSITE" id="PS51123">
    <property type="entry name" value="OMPA_2"/>
    <property type="match status" value="1"/>
</dbReference>
<protein>
    <submittedName>
        <fullName evidence="7">OmpA family protein</fullName>
    </submittedName>
</protein>
<comment type="subcellular location">
    <subcellularLocation>
        <location evidence="1">Cell outer membrane</location>
    </subcellularLocation>
</comment>
<comment type="caution">
    <text evidence="7">The sequence shown here is derived from an EMBL/GenBank/DDBJ whole genome shotgun (WGS) entry which is preliminary data.</text>
</comment>
<dbReference type="InterPro" id="IPR006665">
    <property type="entry name" value="OmpA-like"/>
</dbReference>
<name>A0A6L7FY52_9RHOB</name>
<dbReference type="EMBL" id="WUMU01000001">
    <property type="protein sequence ID" value="MXN16609.1"/>
    <property type="molecule type" value="Genomic_DNA"/>
</dbReference>
<evidence type="ECO:0000256" key="2">
    <source>
        <dbReference type="ARBA" id="ARBA00023136"/>
    </source>
</evidence>
<organism evidence="7 8">
    <name type="scientific">Pseudooceanicola albus</name>
    <dbReference type="NCBI Taxonomy" id="2692189"/>
    <lineage>
        <taxon>Bacteria</taxon>
        <taxon>Pseudomonadati</taxon>
        <taxon>Pseudomonadota</taxon>
        <taxon>Alphaproteobacteria</taxon>
        <taxon>Rhodobacterales</taxon>
        <taxon>Paracoccaceae</taxon>
        <taxon>Pseudooceanicola</taxon>
    </lineage>
</organism>
<dbReference type="AlphaFoldDB" id="A0A6L7FY52"/>
<keyword evidence="2 4" id="KW-0472">Membrane</keyword>
<evidence type="ECO:0000259" key="6">
    <source>
        <dbReference type="PROSITE" id="PS51123"/>
    </source>
</evidence>
<dbReference type="InterPro" id="IPR006664">
    <property type="entry name" value="OMP_bac"/>
</dbReference>
<evidence type="ECO:0000313" key="8">
    <source>
        <dbReference type="Proteomes" id="UP000477911"/>
    </source>
</evidence>
<evidence type="ECO:0000313" key="7">
    <source>
        <dbReference type="EMBL" id="MXN16609.1"/>
    </source>
</evidence>
<dbReference type="PROSITE" id="PS01068">
    <property type="entry name" value="OMPA_1"/>
    <property type="match status" value="1"/>
</dbReference>
<dbReference type="GO" id="GO:0009279">
    <property type="term" value="C:cell outer membrane"/>
    <property type="evidence" value="ECO:0007669"/>
    <property type="project" value="UniProtKB-SubCell"/>
</dbReference>
<dbReference type="RefSeq" id="WP_160891304.1">
    <property type="nucleotide sequence ID" value="NZ_WUMU01000001.1"/>
</dbReference>
<dbReference type="PANTHER" id="PTHR30329:SF21">
    <property type="entry name" value="LIPOPROTEIN YIAD-RELATED"/>
    <property type="match status" value="1"/>
</dbReference>
<dbReference type="PANTHER" id="PTHR30329">
    <property type="entry name" value="STATOR ELEMENT OF FLAGELLAR MOTOR COMPLEX"/>
    <property type="match status" value="1"/>
</dbReference>
<feature type="signal peptide" evidence="5">
    <location>
        <begin position="1"/>
        <end position="21"/>
    </location>
</feature>
<sequence length="216" mass="22383">MTLTAKKSILGLTGASLLLLAACDQNDGYRNTRTGAAAGAGFGAVVGSLLSDDKGKGAAIGAVVGGIAGSAYGNYLDKQEASLRGSLGNDVQIQNTGSQLILTMPQDILFATDSATLRPDLTSDLQKVAQSLNEYPATRVQVVGHTDNTGTAAYNQQLSQRRAASVANTLINYGVSSGRISAFGRGEDQPKASNLTAEGRQQNRRVEIVIIPTGQN</sequence>
<keyword evidence="8" id="KW-1185">Reference proteome</keyword>
<dbReference type="SUPFAM" id="SSF103088">
    <property type="entry name" value="OmpA-like"/>
    <property type="match status" value="1"/>
</dbReference>
<feature type="domain" description="OmpA-like" evidence="6">
    <location>
        <begin position="97"/>
        <end position="214"/>
    </location>
</feature>
<dbReference type="PROSITE" id="PS51257">
    <property type="entry name" value="PROKAR_LIPOPROTEIN"/>
    <property type="match status" value="1"/>
</dbReference>
<keyword evidence="3" id="KW-0998">Cell outer membrane</keyword>
<gene>
    <name evidence="7" type="ORF">GR170_02075</name>
</gene>
<dbReference type="PRINTS" id="PR01023">
    <property type="entry name" value="NAFLGMOTY"/>
</dbReference>
<dbReference type="Proteomes" id="UP000477911">
    <property type="component" value="Unassembled WGS sequence"/>
</dbReference>
<keyword evidence="5" id="KW-0732">Signal</keyword>
<dbReference type="Pfam" id="PF13488">
    <property type="entry name" value="Gly-zipper_Omp"/>
    <property type="match status" value="1"/>
</dbReference>
<evidence type="ECO:0000256" key="3">
    <source>
        <dbReference type="ARBA" id="ARBA00023237"/>
    </source>
</evidence>
<dbReference type="InterPro" id="IPR050330">
    <property type="entry name" value="Bact_OuterMem_StrucFunc"/>
</dbReference>
<dbReference type="InterPro" id="IPR036737">
    <property type="entry name" value="OmpA-like_sf"/>
</dbReference>
<dbReference type="PRINTS" id="PR01021">
    <property type="entry name" value="OMPADOMAIN"/>
</dbReference>
<accession>A0A6L7FY52</accession>
<dbReference type="InterPro" id="IPR006690">
    <property type="entry name" value="OMPA-like_CS"/>
</dbReference>
<evidence type="ECO:0000256" key="4">
    <source>
        <dbReference type="PROSITE-ProRule" id="PRU00473"/>
    </source>
</evidence>
<evidence type="ECO:0000256" key="1">
    <source>
        <dbReference type="ARBA" id="ARBA00004442"/>
    </source>
</evidence>
<dbReference type="InterPro" id="IPR039567">
    <property type="entry name" value="Gly-zipper"/>
</dbReference>
<evidence type="ECO:0000256" key="5">
    <source>
        <dbReference type="SAM" id="SignalP"/>
    </source>
</evidence>
<feature type="chain" id="PRO_5026728433" evidence="5">
    <location>
        <begin position="22"/>
        <end position="216"/>
    </location>
</feature>
<dbReference type="Gene3D" id="3.30.1330.60">
    <property type="entry name" value="OmpA-like domain"/>
    <property type="match status" value="1"/>
</dbReference>
<reference evidence="7 8" key="1">
    <citation type="submission" date="2019-12" db="EMBL/GenBank/DDBJ databases">
        <authorList>
            <person name="Li M."/>
        </authorList>
    </citation>
    <scope>NUCLEOTIDE SEQUENCE [LARGE SCALE GENOMIC DNA]</scope>
    <source>
        <strain evidence="7 8">GBMRC 2024</strain>
    </source>
</reference>
<dbReference type="Pfam" id="PF00691">
    <property type="entry name" value="OmpA"/>
    <property type="match status" value="1"/>
</dbReference>